<dbReference type="Gene3D" id="1.25.40.10">
    <property type="entry name" value="Tetratricopeptide repeat domain"/>
    <property type="match status" value="2"/>
</dbReference>
<dbReference type="Proteomes" id="UP000807159">
    <property type="component" value="Chromosome 10"/>
</dbReference>
<dbReference type="InterPro" id="IPR011990">
    <property type="entry name" value="TPR-like_helical_dom_sf"/>
</dbReference>
<dbReference type="PROSITE" id="PS51375">
    <property type="entry name" value="PPR"/>
    <property type="match status" value="1"/>
</dbReference>
<dbReference type="AlphaFoldDB" id="A0A8T2XUM4"/>
<dbReference type="InterPro" id="IPR002885">
    <property type="entry name" value="PPR_rpt"/>
</dbReference>
<name>A0A8T2XUM4_POPDE</name>
<reference evidence="3" key="1">
    <citation type="journal article" date="2021" name="J. Hered.">
        <title>Genome Assembly of Salicaceae Populus deltoides (Eastern Cottonwood) I-69 Based on Nanopore Sequencing and Hi-C Technologies.</title>
        <authorList>
            <person name="Bai S."/>
            <person name="Wu H."/>
            <person name="Zhang J."/>
            <person name="Pan Z."/>
            <person name="Zhao W."/>
            <person name="Li Z."/>
            <person name="Tong C."/>
        </authorList>
    </citation>
    <scope>NUCLEOTIDE SEQUENCE</scope>
    <source>
        <tissue evidence="3">Leaf</tissue>
    </source>
</reference>
<dbReference type="PANTHER" id="PTHR47926:SF371">
    <property type="entry name" value="TETRATRICOPEPTIDE REPEAT-LIKE SUPERFAMILY PROTEIN"/>
    <property type="match status" value="1"/>
</dbReference>
<keyword evidence="1" id="KW-0677">Repeat</keyword>
<dbReference type="Pfam" id="PF01535">
    <property type="entry name" value="PPR"/>
    <property type="match status" value="2"/>
</dbReference>
<sequence length="299" mass="32701">MEHAHKLFDQIPDRNAFIWNINALKEGEELLCFVIKSGFRANPFVAATLIDMQASGEAIEAAYRVFGELIERNLIACTTMINGYIPCCDLVTARRLFDLAPERDIVLWNTMISGYIEAGDIGRAQELFNKMPNKDVMSWKTALNGYANNGAGTACEDCLKSCQKGTLGALDLGKWVHVRESWLQGKCYVGNALMDMYAKCGVVETAFDVFKSMDKKDLISWKTITGGLAVHGHGADAFNLFSQTKSAGGNLDLITFIGILCACTHTGLVEDGQAGLLAQAVDFIRKMLIEGDSYLGCIA</sequence>
<evidence type="ECO:0000256" key="2">
    <source>
        <dbReference type="PROSITE-ProRule" id="PRU00708"/>
    </source>
</evidence>
<evidence type="ECO:0008006" key="5">
    <source>
        <dbReference type="Google" id="ProtNLM"/>
    </source>
</evidence>
<accession>A0A8T2XUM4</accession>
<feature type="repeat" description="PPR" evidence="2">
    <location>
        <begin position="104"/>
        <end position="138"/>
    </location>
</feature>
<dbReference type="InterPro" id="IPR046960">
    <property type="entry name" value="PPR_At4g14850-like_plant"/>
</dbReference>
<keyword evidence="4" id="KW-1185">Reference proteome</keyword>
<gene>
    <name evidence="3" type="ORF">H0E87_019088</name>
</gene>
<proteinExistence type="predicted"/>
<dbReference type="FunFam" id="1.25.40.10:FF:000031">
    <property type="entry name" value="Pentatricopeptide repeat-containing protein mitochondrial"/>
    <property type="match status" value="1"/>
</dbReference>
<dbReference type="Pfam" id="PF13041">
    <property type="entry name" value="PPR_2"/>
    <property type="match status" value="1"/>
</dbReference>
<evidence type="ECO:0000313" key="3">
    <source>
        <dbReference type="EMBL" id="KAH8496177.1"/>
    </source>
</evidence>
<evidence type="ECO:0000313" key="4">
    <source>
        <dbReference type="Proteomes" id="UP000807159"/>
    </source>
</evidence>
<dbReference type="NCBIfam" id="TIGR00756">
    <property type="entry name" value="PPR"/>
    <property type="match status" value="2"/>
</dbReference>
<organism evidence="3 4">
    <name type="scientific">Populus deltoides</name>
    <name type="common">Eastern poplar</name>
    <name type="synonym">Eastern cottonwood</name>
    <dbReference type="NCBI Taxonomy" id="3696"/>
    <lineage>
        <taxon>Eukaryota</taxon>
        <taxon>Viridiplantae</taxon>
        <taxon>Streptophyta</taxon>
        <taxon>Embryophyta</taxon>
        <taxon>Tracheophyta</taxon>
        <taxon>Spermatophyta</taxon>
        <taxon>Magnoliopsida</taxon>
        <taxon>eudicotyledons</taxon>
        <taxon>Gunneridae</taxon>
        <taxon>Pentapetalae</taxon>
        <taxon>rosids</taxon>
        <taxon>fabids</taxon>
        <taxon>Malpighiales</taxon>
        <taxon>Salicaceae</taxon>
        <taxon>Saliceae</taxon>
        <taxon>Populus</taxon>
    </lineage>
</organism>
<dbReference type="PANTHER" id="PTHR47926">
    <property type="entry name" value="PENTATRICOPEPTIDE REPEAT-CONTAINING PROTEIN"/>
    <property type="match status" value="1"/>
</dbReference>
<protein>
    <recommendedName>
        <fullName evidence="5">Pentatricopeptide repeat-containing protein</fullName>
    </recommendedName>
</protein>
<evidence type="ECO:0000256" key="1">
    <source>
        <dbReference type="ARBA" id="ARBA00022737"/>
    </source>
</evidence>
<dbReference type="GO" id="GO:0003723">
    <property type="term" value="F:RNA binding"/>
    <property type="evidence" value="ECO:0007669"/>
    <property type="project" value="InterPro"/>
</dbReference>
<comment type="caution">
    <text evidence="3">The sequence shown here is derived from an EMBL/GenBank/DDBJ whole genome shotgun (WGS) entry which is preliminary data.</text>
</comment>
<dbReference type="EMBL" id="JACEGQ020000010">
    <property type="protein sequence ID" value="KAH8496177.1"/>
    <property type="molecule type" value="Genomic_DNA"/>
</dbReference>
<dbReference type="GO" id="GO:0009451">
    <property type="term" value="P:RNA modification"/>
    <property type="evidence" value="ECO:0007669"/>
    <property type="project" value="InterPro"/>
</dbReference>